<name>A0A7K3W9Y4_9ACTN</name>
<keyword evidence="2" id="KW-1185">Reference proteome</keyword>
<organism evidence="1 2">
    <name type="scientific">Goekera deserti</name>
    <dbReference type="NCBI Taxonomy" id="2497753"/>
    <lineage>
        <taxon>Bacteria</taxon>
        <taxon>Bacillati</taxon>
        <taxon>Actinomycetota</taxon>
        <taxon>Actinomycetes</taxon>
        <taxon>Geodermatophilales</taxon>
        <taxon>Geodermatophilaceae</taxon>
        <taxon>Goekera</taxon>
    </lineage>
</organism>
<proteinExistence type="predicted"/>
<evidence type="ECO:0000313" key="1">
    <source>
        <dbReference type="EMBL" id="NEL53147.1"/>
    </source>
</evidence>
<reference evidence="1 2" key="1">
    <citation type="submission" date="2020-02" db="EMBL/GenBank/DDBJ databases">
        <title>The whole genome sequence of CPCC 205119.</title>
        <authorList>
            <person name="Jiang Z."/>
        </authorList>
    </citation>
    <scope>NUCLEOTIDE SEQUENCE [LARGE SCALE GENOMIC DNA]</scope>
    <source>
        <strain evidence="1 2">CPCC 205119</strain>
    </source>
</reference>
<dbReference type="Proteomes" id="UP000470470">
    <property type="component" value="Unassembled WGS sequence"/>
</dbReference>
<accession>A0A7K3W9Y4</accession>
<comment type="caution">
    <text evidence="1">The sequence shown here is derived from an EMBL/GenBank/DDBJ whole genome shotgun (WGS) entry which is preliminary data.</text>
</comment>
<evidence type="ECO:0000313" key="2">
    <source>
        <dbReference type="Proteomes" id="UP000470470"/>
    </source>
</evidence>
<sequence>MSRALPSTLPAVLLTSLYALALVVALLLPGAGLLAGGLVGAAVVQRLLSRHRVHQLALRRRPALEPAAALPAG</sequence>
<dbReference type="EMBL" id="JAAGWK010000008">
    <property type="protein sequence ID" value="NEL53147.1"/>
    <property type="molecule type" value="Genomic_DNA"/>
</dbReference>
<gene>
    <name evidence="1" type="ORF">G1H19_03855</name>
</gene>
<protein>
    <submittedName>
        <fullName evidence="1">Uncharacterized protein</fullName>
    </submittedName>
</protein>
<dbReference type="RefSeq" id="WP_152730298.1">
    <property type="nucleotide sequence ID" value="NZ_JAABOZ010000007.1"/>
</dbReference>
<dbReference type="AlphaFoldDB" id="A0A7K3W9Y4"/>